<organism evidence="1 2">
    <name type="scientific">Rasiella rasia</name>
    <dbReference type="NCBI Taxonomy" id="2744027"/>
    <lineage>
        <taxon>Bacteria</taxon>
        <taxon>Pseudomonadati</taxon>
        <taxon>Bacteroidota</taxon>
        <taxon>Flavobacteriia</taxon>
        <taxon>Flavobacteriales</taxon>
        <taxon>Flavobacteriaceae</taxon>
        <taxon>Rasiella</taxon>
    </lineage>
</organism>
<dbReference type="KEGG" id="mgel:G5B37_03485"/>
<dbReference type="EMBL" id="CP049057">
    <property type="protein sequence ID" value="QIE58655.1"/>
    <property type="molecule type" value="Genomic_DNA"/>
</dbReference>
<dbReference type="Proteomes" id="UP000505306">
    <property type="component" value="Chromosome"/>
</dbReference>
<evidence type="ECO:0000313" key="2">
    <source>
        <dbReference type="Proteomes" id="UP000505306"/>
    </source>
</evidence>
<reference evidence="1 2" key="1">
    <citation type="submission" date="2020-02" db="EMBL/GenBank/DDBJ databases">
        <title>Complete genome sequence of Flavobacteriaceae bacterium.</title>
        <authorList>
            <person name="Kim S.-J."/>
            <person name="Kim Y.-S."/>
            <person name="Kim K.-H."/>
        </authorList>
    </citation>
    <scope>NUCLEOTIDE SEQUENCE [LARGE SCALE GENOMIC DNA]</scope>
    <source>
        <strain evidence="1 2">RR4-40</strain>
    </source>
</reference>
<name>A0A6G6GJA5_9FLAO</name>
<sequence length="212" mass="25023">MIEKYRNRLKEIIEMSFQTLEMKLANGGIISKNEASFQLELGYILKVFGQLYEFQPNEKFNLEMENYIKLKSNSIKSKSKNARVDILMTFGTEDEFATGAIELKFFKKKNHREPNNRYDIFKDTSNLEQYKENGIDLNYLFLSTDHSHYVNQSNYSAETKDFDIRKGSRYTSGQVLEYRTVKPYGPPIILKGNYEFDWSEPTENIYFTKIKI</sequence>
<dbReference type="RefSeq" id="WP_164678688.1">
    <property type="nucleotide sequence ID" value="NZ_CP049057.1"/>
</dbReference>
<dbReference type="AlphaFoldDB" id="A0A6G6GJA5"/>
<evidence type="ECO:0000313" key="1">
    <source>
        <dbReference type="EMBL" id="QIE58655.1"/>
    </source>
</evidence>
<protein>
    <submittedName>
        <fullName evidence="1">Uncharacterized protein</fullName>
    </submittedName>
</protein>
<accession>A0A6G6GJA5</accession>
<proteinExistence type="predicted"/>
<gene>
    <name evidence="1" type="ORF">G5B37_03485</name>
</gene>
<keyword evidence="2" id="KW-1185">Reference proteome</keyword>